<proteinExistence type="inferred from homology"/>
<evidence type="ECO:0000259" key="6">
    <source>
        <dbReference type="Pfam" id="PF01625"/>
    </source>
</evidence>
<evidence type="ECO:0000256" key="4">
    <source>
        <dbReference type="ARBA" id="ARBA00030643"/>
    </source>
</evidence>
<sequence>MIKREQEGHAASASPLSHNTKHTLDDHASRRSRCSSRVPVPFWGVEHIFLKHYPITQSKGILCTTVGYTSGDPDVKDPDYPSAPRSTITRKSPCVEFDPPCRARQRAQFLYMTHDPTTPNP</sequence>
<dbReference type="AlphaFoldDB" id="A0A2H3JM67"/>
<keyword evidence="8" id="KW-1185">Reference proteome</keyword>
<accession>A0A2H3JM67</accession>
<dbReference type="Pfam" id="PF01625">
    <property type="entry name" value="PMSR"/>
    <property type="match status" value="1"/>
</dbReference>
<dbReference type="Gene3D" id="3.30.1060.10">
    <property type="entry name" value="Peptide methionine sulphoxide reductase MsrA"/>
    <property type="match status" value="1"/>
</dbReference>
<evidence type="ECO:0000256" key="2">
    <source>
        <dbReference type="ARBA" id="ARBA00012502"/>
    </source>
</evidence>
<evidence type="ECO:0000256" key="5">
    <source>
        <dbReference type="SAM" id="MobiDB-lite"/>
    </source>
</evidence>
<dbReference type="GO" id="GO:0008113">
    <property type="term" value="F:peptide-methionine (S)-S-oxide reductase activity"/>
    <property type="evidence" value="ECO:0007669"/>
    <property type="project" value="UniProtKB-EC"/>
</dbReference>
<dbReference type="InterPro" id="IPR036509">
    <property type="entry name" value="Met_Sox_Rdtase_MsrA_sf"/>
</dbReference>
<feature type="domain" description="Peptide methionine sulphoxide reductase MsrA" evidence="6">
    <location>
        <begin position="42"/>
        <end position="120"/>
    </location>
</feature>
<protein>
    <recommendedName>
        <fullName evidence="2">peptide-methionine (S)-S-oxide reductase</fullName>
        <ecNumber evidence="2">1.8.4.11</ecNumber>
    </recommendedName>
    <alternativeName>
        <fullName evidence="4">Peptide-methionine (S)-S-oxide reductase</fullName>
    </alternativeName>
</protein>
<evidence type="ECO:0000256" key="3">
    <source>
        <dbReference type="ARBA" id="ARBA00023002"/>
    </source>
</evidence>
<dbReference type="InterPro" id="IPR002569">
    <property type="entry name" value="Met_Sox_Rdtase_MsrA_dom"/>
</dbReference>
<dbReference type="EC" id="1.8.4.11" evidence="2"/>
<evidence type="ECO:0000256" key="1">
    <source>
        <dbReference type="ARBA" id="ARBA00005591"/>
    </source>
</evidence>
<evidence type="ECO:0000313" key="8">
    <source>
        <dbReference type="Proteomes" id="UP000218811"/>
    </source>
</evidence>
<comment type="similarity">
    <text evidence="1">Belongs to the MsrA Met sulfoxide reductase family.</text>
</comment>
<evidence type="ECO:0000313" key="7">
    <source>
        <dbReference type="EMBL" id="PCH43282.1"/>
    </source>
</evidence>
<name>A0A2H3JM67_WOLCO</name>
<dbReference type="STRING" id="742152.A0A2H3JM67"/>
<reference evidence="7 8" key="1">
    <citation type="journal article" date="2012" name="Science">
        <title>The Paleozoic origin of enzymatic lignin decomposition reconstructed from 31 fungal genomes.</title>
        <authorList>
            <person name="Floudas D."/>
            <person name="Binder M."/>
            <person name="Riley R."/>
            <person name="Barry K."/>
            <person name="Blanchette R.A."/>
            <person name="Henrissat B."/>
            <person name="Martinez A.T."/>
            <person name="Otillar R."/>
            <person name="Spatafora J.W."/>
            <person name="Yadav J.S."/>
            <person name="Aerts A."/>
            <person name="Benoit I."/>
            <person name="Boyd A."/>
            <person name="Carlson A."/>
            <person name="Copeland A."/>
            <person name="Coutinho P.M."/>
            <person name="de Vries R.P."/>
            <person name="Ferreira P."/>
            <person name="Findley K."/>
            <person name="Foster B."/>
            <person name="Gaskell J."/>
            <person name="Glotzer D."/>
            <person name="Gorecki P."/>
            <person name="Heitman J."/>
            <person name="Hesse C."/>
            <person name="Hori C."/>
            <person name="Igarashi K."/>
            <person name="Jurgens J.A."/>
            <person name="Kallen N."/>
            <person name="Kersten P."/>
            <person name="Kohler A."/>
            <person name="Kuees U."/>
            <person name="Kumar T.K.A."/>
            <person name="Kuo A."/>
            <person name="LaButti K."/>
            <person name="Larrondo L.F."/>
            <person name="Lindquist E."/>
            <person name="Ling A."/>
            <person name="Lombard V."/>
            <person name="Lucas S."/>
            <person name="Lundell T."/>
            <person name="Martin R."/>
            <person name="McLaughlin D.J."/>
            <person name="Morgenstern I."/>
            <person name="Morin E."/>
            <person name="Murat C."/>
            <person name="Nagy L.G."/>
            <person name="Nolan M."/>
            <person name="Ohm R.A."/>
            <person name="Patyshakuliyeva A."/>
            <person name="Rokas A."/>
            <person name="Ruiz-Duenas F.J."/>
            <person name="Sabat G."/>
            <person name="Salamov A."/>
            <person name="Samejima M."/>
            <person name="Schmutz J."/>
            <person name="Slot J.C."/>
            <person name="St John F."/>
            <person name="Stenlid J."/>
            <person name="Sun H."/>
            <person name="Sun S."/>
            <person name="Syed K."/>
            <person name="Tsang A."/>
            <person name="Wiebenga A."/>
            <person name="Young D."/>
            <person name="Pisabarro A."/>
            <person name="Eastwood D.C."/>
            <person name="Martin F."/>
            <person name="Cullen D."/>
            <person name="Grigoriev I.V."/>
            <person name="Hibbett D.S."/>
        </authorList>
    </citation>
    <scope>NUCLEOTIDE SEQUENCE [LARGE SCALE GENOMIC DNA]</scope>
    <source>
        <strain evidence="7 8">MD-104</strain>
    </source>
</reference>
<dbReference type="Proteomes" id="UP000218811">
    <property type="component" value="Unassembled WGS sequence"/>
</dbReference>
<dbReference type="EMBL" id="KB468135">
    <property type="protein sequence ID" value="PCH43282.1"/>
    <property type="molecule type" value="Genomic_DNA"/>
</dbReference>
<feature type="region of interest" description="Disordered" evidence="5">
    <location>
        <begin position="1"/>
        <end position="35"/>
    </location>
</feature>
<keyword evidence="3" id="KW-0560">Oxidoreductase</keyword>
<gene>
    <name evidence="7" type="ORF">WOLCODRAFT_153334</name>
</gene>
<dbReference type="SUPFAM" id="SSF55068">
    <property type="entry name" value="Peptide methionine sulfoxide reductase"/>
    <property type="match status" value="1"/>
</dbReference>
<organism evidence="7 8">
    <name type="scientific">Wolfiporia cocos (strain MD-104)</name>
    <name type="common">Brown rot fungus</name>
    <dbReference type="NCBI Taxonomy" id="742152"/>
    <lineage>
        <taxon>Eukaryota</taxon>
        <taxon>Fungi</taxon>
        <taxon>Dikarya</taxon>
        <taxon>Basidiomycota</taxon>
        <taxon>Agaricomycotina</taxon>
        <taxon>Agaricomycetes</taxon>
        <taxon>Polyporales</taxon>
        <taxon>Phaeolaceae</taxon>
        <taxon>Wolfiporia</taxon>
    </lineage>
</organism>
<dbReference type="OrthoDB" id="77405at2759"/>